<dbReference type="HAMAP" id="MF_00272">
    <property type="entry name" value="GcvH"/>
    <property type="match status" value="1"/>
</dbReference>
<comment type="similarity">
    <text evidence="1 3">Belongs to the GcvH family.</text>
</comment>
<keyword evidence="2 3" id="KW-0450">Lipoyl</keyword>
<dbReference type="InterPro" id="IPR033753">
    <property type="entry name" value="GCV_H/Fam206"/>
</dbReference>
<reference evidence="6" key="1">
    <citation type="submission" date="2022-05" db="EMBL/GenBank/DDBJ databases">
        <title>Sphingomonas sp. strain MG17 Genome sequencing and assembly.</title>
        <authorList>
            <person name="Kim I."/>
        </authorList>
    </citation>
    <scope>NUCLEOTIDE SEQUENCE</scope>
    <source>
        <strain evidence="6">MG17</strain>
    </source>
</reference>
<dbReference type="GO" id="GO:0005829">
    <property type="term" value="C:cytosol"/>
    <property type="evidence" value="ECO:0007669"/>
    <property type="project" value="TreeGrafter"/>
</dbReference>
<dbReference type="PANTHER" id="PTHR11715:SF3">
    <property type="entry name" value="GLYCINE CLEAVAGE SYSTEM H PROTEIN-RELATED"/>
    <property type="match status" value="1"/>
</dbReference>
<dbReference type="NCBIfam" id="TIGR00527">
    <property type="entry name" value="gcvH"/>
    <property type="match status" value="1"/>
</dbReference>
<evidence type="ECO:0000256" key="3">
    <source>
        <dbReference type="HAMAP-Rule" id="MF_00272"/>
    </source>
</evidence>
<dbReference type="NCBIfam" id="NF002270">
    <property type="entry name" value="PRK01202.1"/>
    <property type="match status" value="1"/>
</dbReference>
<evidence type="ECO:0000259" key="5">
    <source>
        <dbReference type="PROSITE" id="PS50968"/>
    </source>
</evidence>
<dbReference type="InterPro" id="IPR002930">
    <property type="entry name" value="GCV_H"/>
</dbReference>
<accession>A0A9X2HHS4</accession>
<dbReference type="GO" id="GO:0005960">
    <property type="term" value="C:glycine cleavage complex"/>
    <property type="evidence" value="ECO:0007669"/>
    <property type="project" value="InterPro"/>
</dbReference>
<comment type="cofactor">
    <cofactor evidence="3">
        <name>(R)-lipoate</name>
        <dbReference type="ChEBI" id="CHEBI:83088"/>
    </cofactor>
    <text evidence="3">Binds 1 lipoyl cofactor covalently.</text>
</comment>
<gene>
    <name evidence="3 6" type="primary">gcvH</name>
    <name evidence="6" type="ORF">M9978_06905</name>
</gene>
<sequence length="123" mass="13254">MSRYFTEDHEWIDLDGEIATVGITDYAQSQLGDIVFVEVPEDGKQVAKGDDAAVVESVKAASDVYAPVSGTVIEGNPALEGEPALVNEDPEGDGWFFKMTLSDTSELDSLMDEAAYADFVSKL</sequence>
<dbReference type="InterPro" id="IPR011053">
    <property type="entry name" value="Single_hybrid_motif"/>
</dbReference>
<dbReference type="RefSeq" id="WP_254292275.1">
    <property type="nucleotide sequence ID" value="NZ_JAMLDX010000004.1"/>
</dbReference>
<evidence type="ECO:0000313" key="7">
    <source>
        <dbReference type="Proteomes" id="UP001139451"/>
    </source>
</evidence>
<dbReference type="PANTHER" id="PTHR11715">
    <property type="entry name" value="GLYCINE CLEAVAGE SYSTEM H PROTEIN"/>
    <property type="match status" value="1"/>
</dbReference>
<dbReference type="AlphaFoldDB" id="A0A9X2HHS4"/>
<name>A0A9X2HHS4_9SPHN</name>
<comment type="function">
    <text evidence="3">The glycine cleavage system catalyzes the degradation of glycine. The H protein shuttles the methylamine group of glycine from the P protein to the T protein.</text>
</comment>
<dbReference type="GO" id="GO:0009249">
    <property type="term" value="P:protein lipoylation"/>
    <property type="evidence" value="ECO:0007669"/>
    <property type="project" value="TreeGrafter"/>
</dbReference>
<dbReference type="InterPro" id="IPR017453">
    <property type="entry name" value="GCV_H_sub"/>
</dbReference>
<organism evidence="6 7">
    <name type="scientific">Sphingomonas tagetis</name>
    <dbReference type="NCBI Taxonomy" id="2949092"/>
    <lineage>
        <taxon>Bacteria</taxon>
        <taxon>Pseudomonadati</taxon>
        <taxon>Pseudomonadota</taxon>
        <taxon>Alphaproteobacteria</taxon>
        <taxon>Sphingomonadales</taxon>
        <taxon>Sphingomonadaceae</taxon>
        <taxon>Sphingomonas</taxon>
    </lineage>
</organism>
<comment type="caution">
    <text evidence="6">The sequence shown here is derived from an EMBL/GenBank/DDBJ whole genome shotgun (WGS) entry which is preliminary data.</text>
</comment>
<evidence type="ECO:0000256" key="4">
    <source>
        <dbReference type="PIRSR" id="PIRSR617453-50"/>
    </source>
</evidence>
<proteinExistence type="inferred from homology"/>
<dbReference type="Pfam" id="PF01597">
    <property type="entry name" value="GCV_H"/>
    <property type="match status" value="1"/>
</dbReference>
<evidence type="ECO:0000313" key="6">
    <source>
        <dbReference type="EMBL" id="MCP3730157.1"/>
    </source>
</evidence>
<dbReference type="InterPro" id="IPR003016">
    <property type="entry name" value="2-oxoA_DH_lipoyl-BS"/>
</dbReference>
<dbReference type="Proteomes" id="UP001139451">
    <property type="component" value="Unassembled WGS sequence"/>
</dbReference>
<dbReference type="PROSITE" id="PS00189">
    <property type="entry name" value="LIPOYL"/>
    <property type="match status" value="1"/>
</dbReference>
<evidence type="ECO:0000256" key="2">
    <source>
        <dbReference type="ARBA" id="ARBA00022823"/>
    </source>
</evidence>
<dbReference type="GO" id="GO:0019464">
    <property type="term" value="P:glycine decarboxylation via glycine cleavage system"/>
    <property type="evidence" value="ECO:0007669"/>
    <property type="project" value="UniProtKB-UniRule"/>
</dbReference>
<keyword evidence="7" id="KW-1185">Reference proteome</keyword>
<protein>
    <recommendedName>
        <fullName evidence="3">Glycine cleavage system H protein</fullName>
    </recommendedName>
</protein>
<dbReference type="PROSITE" id="PS50968">
    <property type="entry name" value="BIOTINYL_LIPOYL"/>
    <property type="match status" value="1"/>
</dbReference>
<evidence type="ECO:0000256" key="1">
    <source>
        <dbReference type="ARBA" id="ARBA00009249"/>
    </source>
</evidence>
<comment type="subunit">
    <text evidence="3">The glycine cleavage system is composed of four proteins: P, T, L and H.</text>
</comment>
<dbReference type="EMBL" id="JAMLDX010000004">
    <property type="protein sequence ID" value="MCP3730157.1"/>
    <property type="molecule type" value="Genomic_DNA"/>
</dbReference>
<dbReference type="InterPro" id="IPR000089">
    <property type="entry name" value="Biotin_lipoyl"/>
</dbReference>
<dbReference type="CDD" id="cd06848">
    <property type="entry name" value="GCS_H"/>
    <property type="match status" value="1"/>
</dbReference>
<dbReference type="SUPFAM" id="SSF51230">
    <property type="entry name" value="Single hybrid motif"/>
    <property type="match status" value="1"/>
</dbReference>
<feature type="modified residue" description="N6-lipoyllysine" evidence="3 4">
    <location>
        <position position="59"/>
    </location>
</feature>
<dbReference type="Gene3D" id="2.40.50.100">
    <property type="match status" value="1"/>
</dbReference>
<feature type="domain" description="Lipoyl-binding" evidence="5">
    <location>
        <begin position="18"/>
        <end position="100"/>
    </location>
</feature>